<keyword evidence="1" id="KW-0812">Transmembrane</keyword>
<organism evidence="2 3">
    <name type="scientific">Planomonospora venezuelensis</name>
    <dbReference type="NCBI Taxonomy" id="1999"/>
    <lineage>
        <taxon>Bacteria</taxon>
        <taxon>Bacillati</taxon>
        <taxon>Actinomycetota</taxon>
        <taxon>Actinomycetes</taxon>
        <taxon>Streptosporangiales</taxon>
        <taxon>Streptosporangiaceae</taxon>
        <taxon>Planomonospora</taxon>
    </lineage>
</organism>
<dbReference type="EMBL" id="JACHJJ010000001">
    <property type="protein sequence ID" value="MBB5961291.1"/>
    <property type="molecule type" value="Genomic_DNA"/>
</dbReference>
<name>A0A841CTZ0_PLAVE</name>
<evidence type="ECO:0000313" key="3">
    <source>
        <dbReference type="Proteomes" id="UP000562352"/>
    </source>
</evidence>
<evidence type="ECO:0000256" key="1">
    <source>
        <dbReference type="SAM" id="Phobius"/>
    </source>
</evidence>
<dbReference type="SUPFAM" id="SSF82171">
    <property type="entry name" value="DPP6 N-terminal domain-like"/>
    <property type="match status" value="1"/>
</dbReference>
<comment type="caution">
    <text evidence="2">The sequence shown here is derived from an EMBL/GenBank/DDBJ whole genome shotgun (WGS) entry which is preliminary data.</text>
</comment>
<sequence>MTRLHDTLHEIADEAPAVDLADRAIRRSRHRRRTGALLVAAAATAVAVLGTSVATGLLPGRGARDMVASPVGPRSWEISSSPLPARGVDPLSYAYLTSCTGQGVPPDCVHGVWRVVTRGGETYDVPQALGLGGSDGSVFSPLVITPDGRAMAYYSRRDRTFKVRELESGKEFTAPVKVGQEQLEAAEVFLRLSGDGRRLAFTSFGPEKPLAVSIDMRNGRTTRLPTGWMPVSVADGGGPVVVVRWADDRSRIRLVSPGGEVRESGIPEYGQRFSAFAPDGRTMTKIGNGREDDRHAEDGTLVVFDSATGKVQGRIRIRGLPEDTTVIRLGHWLNDTEVTALTTVSSADAPPRDAVTTVYAVNVRTGGTRELHSYPSFSHLLVPGIVM</sequence>
<dbReference type="Gene3D" id="2.130.10.10">
    <property type="entry name" value="YVTN repeat-like/Quinoprotein amine dehydrogenase"/>
    <property type="match status" value="1"/>
</dbReference>
<dbReference type="InterPro" id="IPR011659">
    <property type="entry name" value="WD40"/>
</dbReference>
<keyword evidence="1" id="KW-1133">Transmembrane helix</keyword>
<feature type="transmembrane region" description="Helical" evidence="1">
    <location>
        <begin position="36"/>
        <end position="58"/>
    </location>
</feature>
<dbReference type="AlphaFoldDB" id="A0A841CTZ0"/>
<proteinExistence type="predicted"/>
<dbReference type="Pfam" id="PF07676">
    <property type="entry name" value="PD40"/>
    <property type="match status" value="2"/>
</dbReference>
<evidence type="ECO:0000313" key="2">
    <source>
        <dbReference type="EMBL" id="MBB5961291.1"/>
    </source>
</evidence>
<gene>
    <name evidence="2" type="ORF">FHS22_000529</name>
</gene>
<dbReference type="Proteomes" id="UP000562352">
    <property type="component" value="Unassembled WGS sequence"/>
</dbReference>
<keyword evidence="3" id="KW-1185">Reference proteome</keyword>
<reference evidence="2 3" key="1">
    <citation type="submission" date="2020-08" db="EMBL/GenBank/DDBJ databases">
        <title>Genomic Encyclopedia of Type Strains, Phase III (KMG-III): the genomes of soil and plant-associated and newly described type strains.</title>
        <authorList>
            <person name="Whitman W."/>
        </authorList>
    </citation>
    <scope>NUCLEOTIDE SEQUENCE [LARGE SCALE GENOMIC DNA]</scope>
    <source>
        <strain evidence="2 3">CECT 3303</strain>
    </source>
</reference>
<keyword evidence="1" id="KW-0472">Membrane</keyword>
<evidence type="ECO:0008006" key="4">
    <source>
        <dbReference type="Google" id="ProtNLM"/>
    </source>
</evidence>
<dbReference type="InterPro" id="IPR015943">
    <property type="entry name" value="WD40/YVTN_repeat-like_dom_sf"/>
</dbReference>
<protein>
    <recommendedName>
        <fullName evidence="4">WD40-like Beta Propeller Repeat</fullName>
    </recommendedName>
</protein>
<accession>A0A841CTZ0</accession>
<dbReference type="RefSeq" id="WP_184937995.1">
    <property type="nucleotide sequence ID" value="NZ_BAAAWZ010000001.1"/>
</dbReference>